<reference evidence="6" key="1">
    <citation type="submission" date="2023-04" db="EMBL/GenBank/DDBJ databases">
        <title>Comparative genomic analysis of Cohnella hashimotonis sp. nov., isolated from the International Space Station.</title>
        <authorList>
            <person name="Venkateswaran K."/>
            <person name="Simpson A."/>
        </authorList>
    </citation>
    <scope>NUCLEOTIDE SEQUENCE</scope>
    <source>
        <strain evidence="6">F6_2S_P_1</strain>
    </source>
</reference>
<evidence type="ECO:0000259" key="5">
    <source>
        <dbReference type="Pfam" id="PF17851"/>
    </source>
</evidence>
<gene>
    <name evidence="6" type="ORF">KB449_18605</name>
</gene>
<dbReference type="InterPro" id="IPR006710">
    <property type="entry name" value="Glyco_hydro_43"/>
</dbReference>
<name>A0ABT6TJU1_9BACL</name>
<dbReference type="Pfam" id="PF04616">
    <property type="entry name" value="Glyco_hydro_43"/>
    <property type="match status" value="1"/>
</dbReference>
<dbReference type="InterPro" id="IPR023296">
    <property type="entry name" value="Glyco_hydro_beta-prop_sf"/>
</dbReference>
<evidence type="ECO:0000256" key="3">
    <source>
        <dbReference type="ARBA" id="ARBA00023295"/>
    </source>
</evidence>
<evidence type="ECO:0000256" key="2">
    <source>
        <dbReference type="ARBA" id="ARBA00022801"/>
    </source>
</evidence>
<dbReference type="Gene3D" id="2.60.120.200">
    <property type="match status" value="1"/>
</dbReference>
<dbReference type="SUPFAM" id="SSF75005">
    <property type="entry name" value="Arabinanase/levansucrase/invertase"/>
    <property type="match status" value="1"/>
</dbReference>
<evidence type="ECO:0000313" key="6">
    <source>
        <dbReference type="EMBL" id="MDI4646994.1"/>
    </source>
</evidence>
<comment type="caution">
    <text evidence="6">The sequence shown here is derived from an EMBL/GenBank/DDBJ whole genome shotgun (WGS) entry which is preliminary data.</text>
</comment>
<comment type="similarity">
    <text evidence="1 4">Belongs to the glycosyl hydrolase 43 family.</text>
</comment>
<feature type="domain" description="Beta-xylosidase C-terminal Concanavalin A-like" evidence="5">
    <location>
        <begin position="309"/>
        <end position="501"/>
    </location>
</feature>
<dbReference type="RefSeq" id="WP_282909802.1">
    <property type="nucleotide sequence ID" value="NZ_JAGRPV010000001.1"/>
</dbReference>
<dbReference type="InterPro" id="IPR051795">
    <property type="entry name" value="Glycosyl_Hydrlase_43"/>
</dbReference>
<protein>
    <submittedName>
        <fullName evidence="6">Glycoside hydrolase 43 family protein</fullName>
    </submittedName>
</protein>
<dbReference type="Gene3D" id="2.115.10.20">
    <property type="entry name" value="Glycosyl hydrolase domain, family 43"/>
    <property type="match status" value="1"/>
</dbReference>
<keyword evidence="7" id="KW-1185">Reference proteome</keyword>
<evidence type="ECO:0000313" key="7">
    <source>
        <dbReference type="Proteomes" id="UP001161691"/>
    </source>
</evidence>
<dbReference type="InterPro" id="IPR013320">
    <property type="entry name" value="ConA-like_dom_sf"/>
</dbReference>
<sequence>MHTTVANPILWADVPDVSVIRVGSVYYMVSTSMHSMPGCPIMKSGDLMHWELVSYVFDKLEDNDAHNLIDGRGVYGNGSWAPCLRYRDGMYYVAFSSNDMNRFYVYRAADIERGPWERSVIEGLHHDPSLLFDDDGRVYVIYGNGDIRIRELTETASAPREGGLDRLLFETESEGIGLRCEGCHAYKLNGYYYLFFIEWPNVGHRRRRQLVYRSRELLGPYERRIALDDDLGYRNNGVAQGGIVDTPDGEWYAMLFQDHDAVGRLPCLVPMRWENDWPVLGEGGQVPQTFEVPLPRPDPAPKPLVISDEFDYSENKLALNWQWNHNPDDRRWSVTERPGWLRLTTGSMVDRIERARNTLTQRTEGPVCVGETLLDATGMKPGDRAGLVALQGGYGTVGIWVGDNGEMRVAMCVRGVDGSEEIAEILPIAGERIRLKIDFDFRESVDTAVFSYAAEGEAWRTIGRPLQMKYTLDHFMGYRIGLFNYATREYGGCADFDYFRYVKSGGLY</sequence>
<dbReference type="Proteomes" id="UP001161691">
    <property type="component" value="Unassembled WGS sequence"/>
</dbReference>
<dbReference type="EMBL" id="JAGRPV010000001">
    <property type="protein sequence ID" value="MDI4646994.1"/>
    <property type="molecule type" value="Genomic_DNA"/>
</dbReference>
<dbReference type="PANTHER" id="PTHR42812">
    <property type="entry name" value="BETA-XYLOSIDASE"/>
    <property type="match status" value="1"/>
</dbReference>
<accession>A0ABT6TJU1</accession>
<keyword evidence="3 4" id="KW-0326">Glycosidase</keyword>
<evidence type="ECO:0000256" key="1">
    <source>
        <dbReference type="ARBA" id="ARBA00009865"/>
    </source>
</evidence>
<proteinExistence type="inferred from homology"/>
<dbReference type="Pfam" id="PF17851">
    <property type="entry name" value="GH43_C2"/>
    <property type="match status" value="1"/>
</dbReference>
<dbReference type="GO" id="GO:0016787">
    <property type="term" value="F:hydrolase activity"/>
    <property type="evidence" value="ECO:0007669"/>
    <property type="project" value="UniProtKB-KW"/>
</dbReference>
<dbReference type="CDD" id="cd09001">
    <property type="entry name" value="GH43_FsAxh1-like"/>
    <property type="match status" value="1"/>
</dbReference>
<dbReference type="InterPro" id="IPR041542">
    <property type="entry name" value="GH43_C2"/>
</dbReference>
<organism evidence="6 7">
    <name type="scientific">Cohnella hashimotonis</name>
    <dbReference type="NCBI Taxonomy" id="2826895"/>
    <lineage>
        <taxon>Bacteria</taxon>
        <taxon>Bacillati</taxon>
        <taxon>Bacillota</taxon>
        <taxon>Bacilli</taxon>
        <taxon>Bacillales</taxon>
        <taxon>Paenibacillaceae</taxon>
        <taxon>Cohnella</taxon>
    </lineage>
</organism>
<evidence type="ECO:0000256" key="4">
    <source>
        <dbReference type="RuleBase" id="RU361187"/>
    </source>
</evidence>
<dbReference type="PANTHER" id="PTHR42812:SF12">
    <property type="entry name" value="BETA-XYLOSIDASE-RELATED"/>
    <property type="match status" value="1"/>
</dbReference>
<keyword evidence="2 4" id="KW-0378">Hydrolase</keyword>
<dbReference type="SUPFAM" id="SSF49899">
    <property type="entry name" value="Concanavalin A-like lectins/glucanases"/>
    <property type="match status" value="1"/>
</dbReference>